<dbReference type="OrthoDB" id="2664514at2"/>
<proteinExistence type="predicted"/>
<name>A0A229P0X7_9BACL</name>
<dbReference type="AlphaFoldDB" id="A0A229P0X7"/>
<organism evidence="2 3">
    <name type="scientific">Paenibacillus herberti</name>
    <dbReference type="NCBI Taxonomy" id="1619309"/>
    <lineage>
        <taxon>Bacteria</taxon>
        <taxon>Bacillati</taxon>
        <taxon>Bacillota</taxon>
        <taxon>Bacilli</taxon>
        <taxon>Bacillales</taxon>
        <taxon>Paenibacillaceae</taxon>
        <taxon>Paenibacillus</taxon>
    </lineage>
</organism>
<protein>
    <submittedName>
        <fullName evidence="2">Uncharacterized protein</fullName>
    </submittedName>
</protein>
<evidence type="ECO:0000313" key="3">
    <source>
        <dbReference type="Proteomes" id="UP000215145"/>
    </source>
</evidence>
<reference evidence="2 3" key="1">
    <citation type="submission" date="2017-07" db="EMBL/GenBank/DDBJ databases">
        <title>Paenibacillus herberti R33 genome sequencing and assembly.</title>
        <authorList>
            <person name="Su W."/>
        </authorList>
    </citation>
    <scope>NUCLEOTIDE SEQUENCE [LARGE SCALE GENOMIC DNA]</scope>
    <source>
        <strain evidence="2 3">R33</strain>
    </source>
</reference>
<evidence type="ECO:0000256" key="1">
    <source>
        <dbReference type="SAM" id="Phobius"/>
    </source>
</evidence>
<keyword evidence="3" id="KW-1185">Reference proteome</keyword>
<evidence type="ECO:0000313" key="2">
    <source>
        <dbReference type="EMBL" id="OXM15767.1"/>
    </source>
</evidence>
<sequence length="83" mass="8968">MRVTIIMGWIIAPFVMLPASWNKLSPATKTLGAVWTSTMIFMLVFVLLSTPQGNPAQKVQAKVIPAAASPNPEAVTAKERPHP</sequence>
<gene>
    <name evidence="2" type="ORF">CGZ75_03335</name>
</gene>
<keyword evidence="1" id="KW-1133">Transmembrane helix</keyword>
<accession>A0A229P0X7</accession>
<dbReference type="EMBL" id="NMUQ01000001">
    <property type="protein sequence ID" value="OXM15767.1"/>
    <property type="molecule type" value="Genomic_DNA"/>
</dbReference>
<keyword evidence="1" id="KW-0472">Membrane</keyword>
<feature type="transmembrane region" description="Helical" evidence="1">
    <location>
        <begin position="6"/>
        <end position="24"/>
    </location>
</feature>
<feature type="transmembrane region" description="Helical" evidence="1">
    <location>
        <begin position="31"/>
        <end position="48"/>
    </location>
</feature>
<keyword evidence="1" id="KW-0812">Transmembrane</keyword>
<comment type="caution">
    <text evidence="2">The sequence shown here is derived from an EMBL/GenBank/DDBJ whole genome shotgun (WGS) entry which is preliminary data.</text>
</comment>
<dbReference type="RefSeq" id="WP_089522859.1">
    <property type="nucleotide sequence ID" value="NZ_NMUQ01000001.1"/>
</dbReference>
<dbReference type="Proteomes" id="UP000215145">
    <property type="component" value="Unassembled WGS sequence"/>
</dbReference>